<dbReference type="Pfam" id="PF18052">
    <property type="entry name" value="Rx_N"/>
    <property type="match status" value="1"/>
</dbReference>
<keyword evidence="2" id="KW-0547">Nucleotide-binding</keyword>
<name>A0A7J8SFG3_GOSDV</name>
<evidence type="ECO:0000259" key="4">
    <source>
        <dbReference type="Pfam" id="PF18052"/>
    </source>
</evidence>
<dbReference type="AlphaFoldDB" id="A0A7J8SFG3"/>
<dbReference type="InterPro" id="IPR041118">
    <property type="entry name" value="Rx_N"/>
</dbReference>
<evidence type="ECO:0000313" key="6">
    <source>
        <dbReference type="Proteomes" id="UP000593561"/>
    </source>
</evidence>
<feature type="domain" description="Disease resistance N-terminal" evidence="4">
    <location>
        <begin position="12"/>
        <end position="63"/>
    </location>
</feature>
<feature type="non-terminal residue" evidence="5">
    <location>
        <position position="1"/>
    </location>
</feature>
<reference evidence="5 6" key="1">
    <citation type="journal article" date="2019" name="Genome Biol. Evol.">
        <title>Insights into the evolution of the New World diploid cottons (Gossypium, subgenus Houzingenia) based on genome sequencing.</title>
        <authorList>
            <person name="Grover C.E."/>
            <person name="Arick M.A. 2nd"/>
            <person name="Thrash A."/>
            <person name="Conover J.L."/>
            <person name="Sanders W.S."/>
            <person name="Peterson D.G."/>
            <person name="Frelichowski J.E."/>
            <person name="Scheffler J.A."/>
            <person name="Scheffler B.E."/>
            <person name="Wendel J.F."/>
        </authorList>
    </citation>
    <scope>NUCLEOTIDE SEQUENCE [LARGE SCALE GENOMIC DNA]</scope>
    <source>
        <strain evidence="5">27</strain>
        <tissue evidence="5">Leaf</tissue>
    </source>
</reference>
<evidence type="ECO:0000256" key="2">
    <source>
        <dbReference type="ARBA" id="ARBA00022741"/>
    </source>
</evidence>
<accession>A0A7J8SFG3</accession>
<keyword evidence="6" id="KW-1185">Reference proteome</keyword>
<dbReference type="Proteomes" id="UP000593561">
    <property type="component" value="Unassembled WGS sequence"/>
</dbReference>
<evidence type="ECO:0000256" key="1">
    <source>
        <dbReference type="ARBA" id="ARBA00022737"/>
    </source>
</evidence>
<gene>
    <name evidence="5" type="ORF">Godav_010144</name>
</gene>
<keyword evidence="1" id="KW-0677">Repeat</keyword>
<keyword evidence="3" id="KW-0611">Plant defense</keyword>
<evidence type="ECO:0000313" key="5">
    <source>
        <dbReference type="EMBL" id="MBA0624864.1"/>
    </source>
</evidence>
<evidence type="ECO:0000256" key="3">
    <source>
        <dbReference type="ARBA" id="ARBA00022821"/>
    </source>
</evidence>
<dbReference type="EMBL" id="JABFAC010000009">
    <property type="protein sequence ID" value="MBA0624864.1"/>
    <property type="molecule type" value="Genomic_DNA"/>
</dbReference>
<protein>
    <recommendedName>
        <fullName evidence="4">Disease resistance N-terminal domain-containing protein</fullName>
    </recommendedName>
</protein>
<organism evidence="5 6">
    <name type="scientific">Gossypium davidsonii</name>
    <name type="common">Davidson's cotton</name>
    <name type="synonym">Gossypium klotzschianum subsp. davidsonii</name>
    <dbReference type="NCBI Taxonomy" id="34287"/>
    <lineage>
        <taxon>Eukaryota</taxon>
        <taxon>Viridiplantae</taxon>
        <taxon>Streptophyta</taxon>
        <taxon>Embryophyta</taxon>
        <taxon>Tracheophyta</taxon>
        <taxon>Spermatophyta</taxon>
        <taxon>Magnoliopsida</taxon>
        <taxon>eudicotyledons</taxon>
        <taxon>Gunneridae</taxon>
        <taxon>Pentapetalae</taxon>
        <taxon>rosids</taxon>
        <taxon>malvids</taxon>
        <taxon>Malvales</taxon>
        <taxon>Malvaceae</taxon>
        <taxon>Malvoideae</taxon>
        <taxon>Gossypium</taxon>
    </lineage>
</organism>
<dbReference type="GO" id="GO:0006952">
    <property type="term" value="P:defense response"/>
    <property type="evidence" value="ECO:0007669"/>
    <property type="project" value="UniProtKB-KW"/>
</dbReference>
<sequence>MPVIGEATLSAFLELLSGKLVESVLNFVADHRKVHQQLEQWQSILPEIKAVLNRAEEKQIKDEDGLRPKLKPALVSYRNSFLPAVL</sequence>
<dbReference type="GO" id="GO:0000166">
    <property type="term" value="F:nucleotide binding"/>
    <property type="evidence" value="ECO:0007669"/>
    <property type="project" value="UniProtKB-KW"/>
</dbReference>
<proteinExistence type="predicted"/>
<comment type="caution">
    <text evidence="5">The sequence shown here is derived from an EMBL/GenBank/DDBJ whole genome shotgun (WGS) entry which is preliminary data.</text>
</comment>